<comment type="similarity">
    <text evidence="12 14">Belongs to the TonB-dependent receptor family.</text>
</comment>
<dbReference type="PANTHER" id="PTHR32552:SF81">
    <property type="entry name" value="TONB-DEPENDENT OUTER MEMBRANE RECEPTOR"/>
    <property type="match status" value="1"/>
</dbReference>
<dbReference type="RefSeq" id="WP_258330926.1">
    <property type="nucleotide sequence ID" value="NZ_JAPTGG010000004.1"/>
</dbReference>
<evidence type="ECO:0000256" key="12">
    <source>
        <dbReference type="PROSITE-ProRule" id="PRU01360"/>
    </source>
</evidence>
<proteinExistence type="inferred from homology"/>
<dbReference type="InterPro" id="IPR010917">
    <property type="entry name" value="TonB_rcpt_CS"/>
</dbReference>
<dbReference type="Pfam" id="PF00593">
    <property type="entry name" value="TonB_dep_Rec_b-barrel"/>
    <property type="match status" value="1"/>
</dbReference>
<organism evidence="18 19">
    <name type="scientific">Dasania phycosphaerae</name>
    <dbReference type="NCBI Taxonomy" id="2950436"/>
    <lineage>
        <taxon>Bacteria</taxon>
        <taxon>Pseudomonadati</taxon>
        <taxon>Pseudomonadota</taxon>
        <taxon>Gammaproteobacteria</taxon>
        <taxon>Cellvibrionales</taxon>
        <taxon>Spongiibacteraceae</taxon>
        <taxon>Dasania</taxon>
    </lineage>
</organism>
<dbReference type="PROSITE" id="PS52016">
    <property type="entry name" value="TONB_DEPENDENT_REC_3"/>
    <property type="match status" value="1"/>
</dbReference>
<dbReference type="AlphaFoldDB" id="A0A9J6RK40"/>
<feature type="short sequence motif" description="TonB C-terminal box" evidence="13">
    <location>
        <begin position="779"/>
        <end position="796"/>
    </location>
</feature>
<comment type="subcellular location">
    <subcellularLocation>
        <location evidence="1 12">Cell outer membrane</location>
        <topology evidence="1 12">Multi-pass membrane protein</topology>
    </subcellularLocation>
</comment>
<dbReference type="EMBL" id="JAPTGG010000004">
    <property type="protein sequence ID" value="MCZ0864772.1"/>
    <property type="molecule type" value="Genomic_DNA"/>
</dbReference>
<dbReference type="GO" id="GO:0009279">
    <property type="term" value="C:cell outer membrane"/>
    <property type="evidence" value="ECO:0007669"/>
    <property type="project" value="UniProtKB-SubCell"/>
</dbReference>
<feature type="domain" description="TonB-dependent receptor plug" evidence="17">
    <location>
        <begin position="44"/>
        <end position="150"/>
    </location>
</feature>
<dbReference type="Pfam" id="PF07715">
    <property type="entry name" value="Plug"/>
    <property type="match status" value="1"/>
</dbReference>
<evidence type="ECO:0000313" key="19">
    <source>
        <dbReference type="Proteomes" id="UP001069090"/>
    </source>
</evidence>
<keyword evidence="19" id="KW-1185">Reference proteome</keyword>
<keyword evidence="2 12" id="KW-0813">Transport</keyword>
<keyword evidence="11 12" id="KW-0998">Cell outer membrane</keyword>
<keyword evidence="18" id="KW-0675">Receptor</keyword>
<evidence type="ECO:0000256" key="3">
    <source>
        <dbReference type="ARBA" id="ARBA00022452"/>
    </source>
</evidence>
<dbReference type="InterPro" id="IPR012910">
    <property type="entry name" value="Plug_dom"/>
</dbReference>
<dbReference type="CDD" id="cd01347">
    <property type="entry name" value="ligand_gated_channel"/>
    <property type="match status" value="1"/>
</dbReference>
<comment type="caution">
    <text evidence="18">The sequence shown here is derived from an EMBL/GenBank/DDBJ whole genome shotgun (WGS) entry which is preliminary data.</text>
</comment>
<evidence type="ECO:0000256" key="11">
    <source>
        <dbReference type="ARBA" id="ARBA00023237"/>
    </source>
</evidence>
<gene>
    <name evidence="18" type="ORF">O0V09_06145</name>
</gene>
<feature type="domain" description="TonB-dependent receptor-like beta-barrel" evidence="16">
    <location>
        <begin position="257"/>
        <end position="758"/>
    </location>
</feature>
<evidence type="ECO:0000256" key="15">
    <source>
        <dbReference type="SAM" id="SignalP"/>
    </source>
</evidence>
<keyword evidence="8" id="KW-0406">Ion transport</keyword>
<keyword evidence="10 12" id="KW-0472">Membrane</keyword>
<dbReference type="InterPro" id="IPR000531">
    <property type="entry name" value="Beta-barrel_TonB"/>
</dbReference>
<evidence type="ECO:0000259" key="17">
    <source>
        <dbReference type="Pfam" id="PF07715"/>
    </source>
</evidence>
<dbReference type="InterPro" id="IPR036942">
    <property type="entry name" value="Beta-barrel_TonB_sf"/>
</dbReference>
<keyword evidence="6 15" id="KW-0732">Signal</keyword>
<evidence type="ECO:0000256" key="1">
    <source>
        <dbReference type="ARBA" id="ARBA00004571"/>
    </source>
</evidence>
<dbReference type="Proteomes" id="UP001069090">
    <property type="component" value="Unassembled WGS sequence"/>
</dbReference>
<dbReference type="GO" id="GO:0006826">
    <property type="term" value="P:iron ion transport"/>
    <property type="evidence" value="ECO:0007669"/>
    <property type="project" value="UniProtKB-KW"/>
</dbReference>
<keyword evidence="7" id="KW-0408">Iron</keyword>
<feature type="signal peptide" evidence="15">
    <location>
        <begin position="1"/>
        <end position="27"/>
    </location>
</feature>
<evidence type="ECO:0000256" key="5">
    <source>
        <dbReference type="ARBA" id="ARBA00022692"/>
    </source>
</evidence>
<evidence type="ECO:0000256" key="7">
    <source>
        <dbReference type="ARBA" id="ARBA00023004"/>
    </source>
</evidence>
<dbReference type="PANTHER" id="PTHR32552">
    <property type="entry name" value="FERRICHROME IRON RECEPTOR-RELATED"/>
    <property type="match status" value="1"/>
</dbReference>
<keyword evidence="4" id="KW-0410">Iron transport</keyword>
<reference evidence="18 19" key="1">
    <citation type="submission" date="2022-12" db="EMBL/GenBank/DDBJ databases">
        <title>Dasania phycosphaerae sp. nov., isolated from particulate material of the south coast of Korea.</title>
        <authorList>
            <person name="Jiang Y."/>
        </authorList>
    </citation>
    <scope>NUCLEOTIDE SEQUENCE [LARGE SCALE GENOMIC DNA]</scope>
    <source>
        <strain evidence="18 19">GY-19</strain>
    </source>
</reference>
<keyword evidence="9 14" id="KW-0798">TonB box</keyword>
<name>A0A9J6RK40_9GAMM</name>
<evidence type="ECO:0000256" key="2">
    <source>
        <dbReference type="ARBA" id="ARBA00022448"/>
    </source>
</evidence>
<evidence type="ECO:0000256" key="13">
    <source>
        <dbReference type="PROSITE-ProRule" id="PRU10144"/>
    </source>
</evidence>
<evidence type="ECO:0000256" key="6">
    <source>
        <dbReference type="ARBA" id="ARBA00022729"/>
    </source>
</evidence>
<sequence length="796" mass="88391">MSVVKLHKRSVLYVALLSAMQSIPASSAVLEEVMVTAQKREQNLQDVGISVTAFSGDQMEALGFTNTTDIVSQTPSLQLYEFSPTLTVYNLRGVSQNSFGDSLEAPVAVYVDNAYVSSMGALNGQLFDTERVEVLRGPQGTLYGRNATAGLIHYISKAPTEEFEGRVSGTVGNYDLVEVEGVVSGPLSDSVLGRLAVKYTEQDGYLEWERSENANGDLQVHDDIRDAYGKNAIGVKSALQFNLTEKTDVILRVNYSKDDDVPSGAYVRSEAAPDPITGLGYYVDKNDEPFKFNADQEGAFDRELLSTTIELKHSINDSVEFMSITNYMDMDKTYIEDTEGLASGFPAAVFDTFYVDGNGQPVTVQSFFPDQPAGADLPVFVFGTDQEFQQISQEFRLSGGDEKLNWQAGLYYLDIDTDNSQTVQGLAAWWTGGPSVGFQPSSIATSTWEVETESWSVFGQFDYQLTDALMLTMGLRWTEDEKTNDFYSRYETKDGEVLLEEVDFGVVPVGPVCYSASVDTRCPGDVADKDAKYDYSDWAGKAQLDWVIDDDSLTYFAVSKGVKGGNWSTPSFPDSINIGGTDRLFHEEETLYSYEIGAKFTLADGLARFNTAVFYYDYKDYQAFSLINFVQNISNNDARVTGAEFELFLTPWEGWDFALGGSFLDSEVDGIETPTGLFIDTELPQAPEYSFNGLARYEFDFMSGSLSTQIDFNYSSEQWLEVTNAPLDKEDSYAVFNARLTYTSQNEDWKLSGWIKNLGDEEYRIYALDVAGAPQPFVNDVYASPRTYGLTATYNF</sequence>
<dbReference type="PROSITE" id="PS01156">
    <property type="entry name" value="TONB_DEPENDENT_REC_2"/>
    <property type="match status" value="1"/>
</dbReference>
<evidence type="ECO:0000256" key="4">
    <source>
        <dbReference type="ARBA" id="ARBA00022496"/>
    </source>
</evidence>
<protein>
    <submittedName>
        <fullName evidence="18">TonB-dependent receptor</fullName>
    </submittedName>
</protein>
<evidence type="ECO:0000256" key="8">
    <source>
        <dbReference type="ARBA" id="ARBA00023065"/>
    </source>
</evidence>
<keyword evidence="5 12" id="KW-0812">Transmembrane</keyword>
<keyword evidence="3 12" id="KW-1134">Transmembrane beta strand</keyword>
<feature type="chain" id="PRO_5039953771" evidence="15">
    <location>
        <begin position="28"/>
        <end position="796"/>
    </location>
</feature>
<evidence type="ECO:0000259" key="16">
    <source>
        <dbReference type="Pfam" id="PF00593"/>
    </source>
</evidence>
<accession>A0A9J6RK40</accession>
<evidence type="ECO:0000256" key="9">
    <source>
        <dbReference type="ARBA" id="ARBA00023077"/>
    </source>
</evidence>
<dbReference type="InterPro" id="IPR039426">
    <property type="entry name" value="TonB-dep_rcpt-like"/>
</dbReference>
<dbReference type="SUPFAM" id="SSF56935">
    <property type="entry name" value="Porins"/>
    <property type="match status" value="1"/>
</dbReference>
<dbReference type="Gene3D" id="2.40.170.20">
    <property type="entry name" value="TonB-dependent receptor, beta-barrel domain"/>
    <property type="match status" value="1"/>
</dbReference>
<evidence type="ECO:0000256" key="10">
    <source>
        <dbReference type="ARBA" id="ARBA00023136"/>
    </source>
</evidence>
<evidence type="ECO:0000256" key="14">
    <source>
        <dbReference type="RuleBase" id="RU003357"/>
    </source>
</evidence>
<evidence type="ECO:0000313" key="18">
    <source>
        <dbReference type="EMBL" id="MCZ0864772.1"/>
    </source>
</evidence>